<evidence type="ECO:0000256" key="9">
    <source>
        <dbReference type="ARBA" id="ARBA00023170"/>
    </source>
</evidence>
<evidence type="ECO:0000256" key="10">
    <source>
        <dbReference type="ARBA" id="ARBA00023180"/>
    </source>
</evidence>
<dbReference type="SUPFAM" id="SSF52058">
    <property type="entry name" value="L domain-like"/>
    <property type="match status" value="1"/>
</dbReference>
<evidence type="ECO:0000313" key="12">
    <source>
        <dbReference type="EMBL" id="KAK4775147.1"/>
    </source>
</evidence>
<evidence type="ECO:0000256" key="3">
    <source>
        <dbReference type="ARBA" id="ARBA00022475"/>
    </source>
</evidence>
<evidence type="ECO:0000256" key="7">
    <source>
        <dbReference type="ARBA" id="ARBA00022989"/>
    </source>
</evidence>
<gene>
    <name evidence="12" type="ORF">SAY86_010082</name>
</gene>
<proteinExistence type="inferred from homology"/>
<evidence type="ECO:0000256" key="11">
    <source>
        <dbReference type="SAM" id="Phobius"/>
    </source>
</evidence>
<keyword evidence="8 11" id="KW-0472">Membrane</keyword>
<keyword evidence="13" id="KW-1185">Reference proteome</keyword>
<dbReference type="GO" id="GO:0005886">
    <property type="term" value="C:plasma membrane"/>
    <property type="evidence" value="ECO:0007669"/>
    <property type="project" value="UniProtKB-SubCell"/>
</dbReference>
<dbReference type="InterPro" id="IPR032675">
    <property type="entry name" value="LRR_dom_sf"/>
</dbReference>
<evidence type="ECO:0000256" key="4">
    <source>
        <dbReference type="ARBA" id="ARBA00022614"/>
    </source>
</evidence>
<keyword evidence="10" id="KW-0325">Glycoprotein</keyword>
<dbReference type="InterPro" id="IPR001611">
    <property type="entry name" value="Leu-rich_rpt"/>
</dbReference>
<sequence length="207" mass="23197">MAIYDYSMTIINKGTNLVYPKIFPDFIAMDLSSNNFSGEIPSSVRFLQGLHLFNLSHNVLTGHIPRTLSNITQLEVLDLSYNNLSGTIPQQLSDTDFLAFFNVSYNQLSGSIPQGKQFDTFDNTSYLGNFGLCGRPLSKRCQSPGKEEPQFVEPTDNSLGFDFDWRIILMGVASGLFVGIILGQGVSIGHDNWILTKIGRRYWKGRR</sequence>
<dbReference type="Proteomes" id="UP001346149">
    <property type="component" value="Unassembled WGS sequence"/>
</dbReference>
<keyword evidence="3" id="KW-1003">Cell membrane</keyword>
<keyword evidence="7 11" id="KW-1133">Transmembrane helix</keyword>
<protein>
    <recommendedName>
        <fullName evidence="14">Receptor-like protein 12</fullName>
    </recommendedName>
</protein>
<dbReference type="Gene3D" id="3.80.10.10">
    <property type="entry name" value="Ribonuclease Inhibitor"/>
    <property type="match status" value="1"/>
</dbReference>
<evidence type="ECO:0000256" key="5">
    <source>
        <dbReference type="ARBA" id="ARBA00022692"/>
    </source>
</evidence>
<dbReference type="Pfam" id="PF13855">
    <property type="entry name" value="LRR_8"/>
    <property type="match status" value="1"/>
</dbReference>
<dbReference type="PANTHER" id="PTHR27004">
    <property type="entry name" value="RECEPTOR-LIKE PROTEIN 12 ISOFORM X1"/>
    <property type="match status" value="1"/>
</dbReference>
<evidence type="ECO:0008006" key="14">
    <source>
        <dbReference type="Google" id="ProtNLM"/>
    </source>
</evidence>
<keyword evidence="5 11" id="KW-0812">Transmembrane</keyword>
<evidence type="ECO:0000256" key="1">
    <source>
        <dbReference type="ARBA" id="ARBA00004251"/>
    </source>
</evidence>
<dbReference type="AlphaFoldDB" id="A0AAN7L5Z1"/>
<reference evidence="12 13" key="1">
    <citation type="journal article" date="2023" name="Hortic Res">
        <title>Pangenome of water caltrop reveals structural variations and asymmetric subgenome divergence after allopolyploidization.</title>
        <authorList>
            <person name="Zhang X."/>
            <person name="Chen Y."/>
            <person name="Wang L."/>
            <person name="Yuan Y."/>
            <person name="Fang M."/>
            <person name="Shi L."/>
            <person name="Lu R."/>
            <person name="Comes H.P."/>
            <person name="Ma Y."/>
            <person name="Chen Y."/>
            <person name="Huang G."/>
            <person name="Zhou Y."/>
            <person name="Zheng Z."/>
            <person name="Qiu Y."/>
        </authorList>
    </citation>
    <scope>NUCLEOTIDE SEQUENCE [LARGE SCALE GENOMIC DNA]</scope>
    <source>
        <strain evidence="12">F231</strain>
    </source>
</reference>
<evidence type="ECO:0000313" key="13">
    <source>
        <dbReference type="Proteomes" id="UP001346149"/>
    </source>
</evidence>
<keyword evidence="6" id="KW-0677">Repeat</keyword>
<evidence type="ECO:0000256" key="8">
    <source>
        <dbReference type="ARBA" id="ARBA00023136"/>
    </source>
</evidence>
<feature type="transmembrane region" description="Helical" evidence="11">
    <location>
        <begin position="167"/>
        <end position="186"/>
    </location>
</feature>
<dbReference type="FunFam" id="3.80.10.10:FF:000111">
    <property type="entry name" value="LRR receptor-like serine/threonine-protein kinase ERECTA"/>
    <property type="match status" value="1"/>
</dbReference>
<evidence type="ECO:0000256" key="2">
    <source>
        <dbReference type="ARBA" id="ARBA00009592"/>
    </source>
</evidence>
<comment type="similarity">
    <text evidence="2">Belongs to the RLP family.</text>
</comment>
<evidence type="ECO:0000256" key="6">
    <source>
        <dbReference type="ARBA" id="ARBA00022737"/>
    </source>
</evidence>
<comment type="caution">
    <text evidence="12">The sequence shown here is derived from an EMBL/GenBank/DDBJ whole genome shotgun (WGS) entry which is preliminary data.</text>
</comment>
<dbReference type="EMBL" id="JAXQNO010000019">
    <property type="protein sequence ID" value="KAK4775147.1"/>
    <property type="molecule type" value="Genomic_DNA"/>
</dbReference>
<keyword evidence="9" id="KW-0675">Receptor</keyword>
<keyword evidence="4" id="KW-0433">Leucine-rich repeat</keyword>
<comment type="subcellular location">
    <subcellularLocation>
        <location evidence="1">Cell membrane</location>
        <topology evidence="1">Single-pass type I membrane protein</topology>
    </subcellularLocation>
</comment>
<dbReference type="PANTHER" id="PTHR27004:SF447">
    <property type="entry name" value="RECEPTOR LIKE PROTEIN 30-LIKE"/>
    <property type="match status" value="1"/>
</dbReference>
<accession>A0AAN7L5Z1</accession>
<organism evidence="12 13">
    <name type="scientific">Trapa natans</name>
    <name type="common">Water chestnut</name>
    <dbReference type="NCBI Taxonomy" id="22666"/>
    <lineage>
        <taxon>Eukaryota</taxon>
        <taxon>Viridiplantae</taxon>
        <taxon>Streptophyta</taxon>
        <taxon>Embryophyta</taxon>
        <taxon>Tracheophyta</taxon>
        <taxon>Spermatophyta</taxon>
        <taxon>Magnoliopsida</taxon>
        <taxon>eudicotyledons</taxon>
        <taxon>Gunneridae</taxon>
        <taxon>Pentapetalae</taxon>
        <taxon>rosids</taxon>
        <taxon>malvids</taxon>
        <taxon>Myrtales</taxon>
        <taxon>Lythraceae</taxon>
        <taxon>Trapa</taxon>
    </lineage>
</organism>
<name>A0AAN7L5Z1_TRANT</name>